<dbReference type="FunFam" id="1.10.510.10:FF:000574">
    <property type="entry name" value="Cell division related protein kinase 2"/>
    <property type="match status" value="1"/>
</dbReference>
<dbReference type="GO" id="GO:0005634">
    <property type="term" value="C:nucleus"/>
    <property type="evidence" value="ECO:0007669"/>
    <property type="project" value="TreeGrafter"/>
</dbReference>
<dbReference type="GO" id="GO:0004693">
    <property type="term" value="F:cyclin-dependent protein serine/threonine kinase activity"/>
    <property type="evidence" value="ECO:0007669"/>
    <property type="project" value="UniProtKB-EC"/>
</dbReference>
<comment type="similarity">
    <text evidence="1">Belongs to the protein kinase superfamily. CMGC Ser/Thr protein kinase family. CDC2/CDKX subfamily.</text>
</comment>
<keyword evidence="7 10" id="KW-0067">ATP-binding</keyword>
<feature type="domain" description="Protein kinase" evidence="12">
    <location>
        <begin position="4"/>
        <end position="293"/>
    </location>
</feature>
<gene>
    <name evidence="13" type="ORF">FVE85_8636</name>
</gene>
<dbReference type="GO" id="GO:0005524">
    <property type="term" value="F:ATP binding"/>
    <property type="evidence" value="ECO:0007669"/>
    <property type="project" value="UniProtKB-UniRule"/>
</dbReference>
<dbReference type="SUPFAM" id="SSF56112">
    <property type="entry name" value="Protein kinase-like (PK-like)"/>
    <property type="match status" value="1"/>
</dbReference>
<dbReference type="PANTHER" id="PTHR24056">
    <property type="entry name" value="CELL DIVISION PROTEIN KINASE"/>
    <property type="match status" value="1"/>
</dbReference>
<reference evidence="14" key="1">
    <citation type="journal article" date="2019" name="Nat. Commun.">
        <title>Expansion of phycobilisome linker gene families in mesophilic red algae.</title>
        <authorList>
            <person name="Lee J."/>
            <person name="Kim D."/>
            <person name="Bhattacharya D."/>
            <person name="Yoon H.S."/>
        </authorList>
    </citation>
    <scope>NUCLEOTIDE SEQUENCE [LARGE SCALE GENOMIC DNA]</scope>
    <source>
        <strain evidence="14">CCMP 1328</strain>
    </source>
</reference>
<dbReference type="GO" id="GO:0005737">
    <property type="term" value="C:cytoplasm"/>
    <property type="evidence" value="ECO:0007669"/>
    <property type="project" value="TreeGrafter"/>
</dbReference>
<dbReference type="Pfam" id="PF00069">
    <property type="entry name" value="Pkinase"/>
    <property type="match status" value="1"/>
</dbReference>
<keyword evidence="6 13" id="KW-0418">Kinase</keyword>
<dbReference type="InterPro" id="IPR000719">
    <property type="entry name" value="Prot_kinase_dom"/>
</dbReference>
<organism evidence="13 14">
    <name type="scientific">Porphyridium purpureum</name>
    <name type="common">Red alga</name>
    <name type="synonym">Porphyridium cruentum</name>
    <dbReference type="NCBI Taxonomy" id="35688"/>
    <lineage>
        <taxon>Eukaryota</taxon>
        <taxon>Rhodophyta</taxon>
        <taxon>Bangiophyceae</taxon>
        <taxon>Porphyridiales</taxon>
        <taxon>Porphyridiaceae</taxon>
        <taxon>Porphyridium</taxon>
    </lineage>
</organism>
<dbReference type="PROSITE" id="PS50011">
    <property type="entry name" value="PROTEIN_KINASE_DOM"/>
    <property type="match status" value="1"/>
</dbReference>
<dbReference type="CDD" id="cd07829">
    <property type="entry name" value="STKc_CDK_like"/>
    <property type="match status" value="1"/>
</dbReference>
<dbReference type="OMA" id="NWQIFVP"/>
<dbReference type="InterPro" id="IPR017441">
    <property type="entry name" value="Protein_kinase_ATP_BS"/>
</dbReference>
<dbReference type="PROSITE" id="PS00108">
    <property type="entry name" value="PROTEIN_KINASE_ST"/>
    <property type="match status" value="1"/>
</dbReference>
<dbReference type="InterPro" id="IPR050108">
    <property type="entry name" value="CDK"/>
</dbReference>
<dbReference type="InterPro" id="IPR008271">
    <property type="entry name" value="Ser/Thr_kinase_AS"/>
</dbReference>
<keyword evidence="3 11" id="KW-0723">Serine/threonine-protein kinase</keyword>
<evidence type="ECO:0000256" key="2">
    <source>
        <dbReference type="ARBA" id="ARBA00012425"/>
    </source>
</evidence>
<evidence type="ECO:0000259" key="12">
    <source>
        <dbReference type="PROSITE" id="PS50011"/>
    </source>
</evidence>
<dbReference type="OrthoDB" id="1732493at2759"/>
<evidence type="ECO:0000256" key="6">
    <source>
        <dbReference type="ARBA" id="ARBA00022777"/>
    </source>
</evidence>
<evidence type="ECO:0000256" key="9">
    <source>
        <dbReference type="ARBA" id="ARBA00048367"/>
    </source>
</evidence>
<evidence type="ECO:0000313" key="14">
    <source>
        <dbReference type="Proteomes" id="UP000324585"/>
    </source>
</evidence>
<dbReference type="EMBL" id="VRMN01000007">
    <property type="protein sequence ID" value="KAA8493191.1"/>
    <property type="molecule type" value="Genomic_DNA"/>
</dbReference>
<dbReference type="AlphaFoldDB" id="A0A5J4YNU1"/>
<sequence>MENYQKIEVLGKGTYGKVYKAVHIPTNRTVALKKTLLTNEEEGVPPTTLREVSILRTLDSPYVVSLLDVEHTESRDGKPLLYLVFEHMDHDLKQYTQLTKGRNVPLELDVSKNFIYQVLLGLREIHANSIMHRDLKPQNLLVSKDAKQIKIADFGLGRVFSVPVGKYTHEIVTLWYRAPEILLGTRCYSTAVDVWSTGCILAEMVHGRSIFCGESEIEQLFAIFRVLGTPNAQIWPGVEDLRDFHEFPQWKPQELERILPALGSQGCDLVGRMLMLDPAKRISANQALKHPSSRTCTCFYSQIAHERHKFFTDKPSSNAVMCASSRGMDLTRRRQNHSKEE</sequence>
<keyword evidence="14" id="KW-1185">Reference proteome</keyword>
<evidence type="ECO:0000256" key="3">
    <source>
        <dbReference type="ARBA" id="ARBA00022527"/>
    </source>
</evidence>
<evidence type="ECO:0000256" key="4">
    <source>
        <dbReference type="ARBA" id="ARBA00022679"/>
    </source>
</evidence>
<evidence type="ECO:0000256" key="8">
    <source>
        <dbReference type="ARBA" id="ARBA00047811"/>
    </source>
</evidence>
<dbReference type="GO" id="GO:0010389">
    <property type="term" value="P:regulation of G2/M transition of mitotic cell cycle"/>
    <property type="evidence" value="ECO:0007669"/>
    <property type="project" value="TreeGrafter"/>
</dbReference>
<dbReference type="GO" id="GO:0007165">
    <property type="term" value="P:signal transduction"/>
    <property type="evidence" value="ECO:0007669"/>
    <property type="project" value="TreeGrafter"/>
</dbReference>
<comment type="catalytic activity">
    <reaction evidence="8">
        <text>L-threonyl-[protein] + ATP = O-phospho-L-threonyl-[protein] + ADP + H(+)</text>
        <dbReference type="Rhea" id="RHEA:46608"/>
        <dbReference type="Rhea" id="RHEA-COMP:11060"/>
        <dbReference type="Rhea" id="RHEA-COMP:11605"/>
        <dbReference type="ChEBI" id="CHEBI:15378"/>
        <dbReference type="ChEBI" id="CHEBI:30013"/>
        <dbReference type="ChEBI" id="CHEBI:30616"/>
        <dbReference type="ChEBI" id="CHEBI:61977"/>
        <dbReference type="ChEBI" id="CHEBI:456216"/>
        <dbReference type="EC" id="2.7.11.22"/>
    </reaction>
</comment>
<dbReference type="PROSITE" id="PS00107">
    <property type="entry name" value="PROTEIN_KINASE_ATP"/>
    <property type="match status" value="1"/>
</dbReference>
<evidence type="ECO:0000256" key="5">
    <source>
        <dbReference type="ARBA" id="ARBA00022741"/>
    </source>
</evidence>
<proteinExistence type="inferred from homology"/>
<protein>
    <recommendedName>
        <fullName evidence="2">cyclin-dependent kinase</fullName>
        <ecNumber evidence="2">2.7.11.22</ecNumber>
    </recommendedName>
</protein>
<evidence type="ECO:0000256" key="1">
    <source>
        <dbReference type="ARBA" id="ARBA00006485"/>
    </source>
</evidence>
<dbReference type="GO" id="GO:0010468">
    <property type="term" value="P:regulation of gene expression"/>
    <property type="evidence" value="ECO:0007669"/>
    <property type="project" value="TreeGrafter"/>
</dbReference>
<name>A0A5J4YNU1_PORPP</name>
<evidence type="ECO:0000256" key="10">
    <source>
        <dbReference type="PROSITE-ProRule" id="PRU10141"/>
    </source>
</evidence>
<dbReference type="GO" id="GO:0030332">
    <property type="term" value="F:cyclin binding"/>
    <property type="evidence" value="ECO:0007669"/>
    <property type="project" value="TreeGrafter"/>
</dbReference>
<comment type="catalytic activity">
    <reaction evidence="9">
        <text>L-seryl-[protein] + ATP = O-phospho-L-seryl-[protein] + ADP + H(+)</text>
        <dbReference type="Rhea" id="RHEA:17989"/>
        <dbReference type="Rhea" id="RHEA-COMP:9863"/>
        <dbReference type="Rhea" id="RHEA-COMP:11604"/>
        <dbReference type="ChEBI" id="CHEBI:15378"/>
        <dbReference type="ChEBI" id="CHEBI:29999"/>
        <dbReference type="ChEBI" id="CHEBI:30616"/>
        <dbReference type="ChEBI" id="CHEBI:83421"/>
        <dbReference type="ChEBI" id="CHEBI:456216"/>
        <dbReference type="EC" id="2.7.11.22"/>
    </reaction>
</comment>
<keyword evidence="5 10" id="KW-0547">Nucleotide-binding</keyword>
<dbReference type="FunFam" id="3.30.200.20:FF:000124">
    <property type="entry name" value="Cyclin-dependent kinase 4"/>
    <property type="match status" value="1"/>
</dbReference>
<accession>A0A5J4YNU1</accession>
<dbReference type="EC" id="2.7.11.22" evidence="2"/>
<evidence type="ECO:0000256" key="11">
    <source>
        <dbReference type="RuleBase" id="RU000304"/>
    </source>
</evidence>
<dbReference type="InterPro" id="IPR011009">
    <property type="entry name" value="Kinase-like_dom_sf"/>
</dbReference>
<dbReference type="Gene3D" id="3.30.200.20">
    <property type="entry name" value="Phosphorylase Kinase, domain 1"/>
    <property type="match status" value="1"/>
</dbReference>
<dbReference type="Proteomes" id="UP000324585">
    <property type="component" value="Unassembled WGS sequence"/>
</dbReference>
<keyword evidence="4" id="KW-0808">Transferase</keyword>
<dbReference type="SMART" id="SM00220">
    <property type="entry name" value="S_TKc"/>
    <property type="match status" value="1"/>
</dbReference>
<evidence type="ECO:0000313" key="13">
    <source>
        <dbReference type="EMBL" id="KAA8493191.1"/>
    </source>
</evidence>
<dbReference type="Gene3D" id="1.10.510.10">
    <property type="entry name" value="Transferase(Phosphotransferase) domain 1"/>
    <property type="match status" value="1"/>
</dbReference>
<evidence type="ECO:0000256" key="7">
    <source>
        <dbReference type="ARBA" id="ARBA00022840"/>
    </source>
</evidence>
<dbReference type="GO" id="GO:0000082">
    <property type="term" value="P:G1/S transition of mitotic cell cycle"/>
    <property type="evidence" value="ECO:0007669"/>
    <property type="project" value="TreeGrafter"/>
</dbReference>
<dbReference type="PANTHER" id="PTHR24056:SF254">
    <property type="entry name" value="CYCLIN-DEPENDENT KINASE 2"/>
    <property type="match status" value="1"/>
</dbReference>
<feature type="binding site" evidence="10">
    <location>
        <position position="33"/>
    </location>
    <ligand>
        <name>ATP</name>
        <dbReference type="ChEBI" id="CHEBI:30616"/>
    </ligand>
</feature>
<dbReference type="GO" id="GO:0000307">
    <property type="term" value="C:cyclin-dependent protein kinase holoenzyme complex"/>
    <property type="evidence" value="ECO:0007669"/>
    <property type="project" value="TreeGrafter"/>
</dbReference>
<comment type="caution">
    <text evidence="13">The sequence shown here is derived from an EMBL/GenBank/DDBJ whole genome shotgun (WGS) entry which is preliminary data.</text>
</comment>